<dbReference type="GO" id="GO:0048544">
    <property type="term" value="P:recognition of pollen"/>
    <property type="evidence" value="ECO:0007669"/>
    <property type="project" value="InterPro"/>
</dbReference>
<dbReference type="InterPro" id="IPR000719">
    <property type="entry name" value="Prot_kinase_dom"/>
</dbReference>
<evidence type="ECO:0000256" key="4">
    <source>
        <dbReference type="ARBA" id="ARBA00022729"/>
    </source>
</evidence>
<dbReference type="Gene3D" id="3.30.200.20">
    <property type="entry name" value="Phosphorylase Kinase, domain 1"/>
    <property type="match status" value="1"/>
</dbReference>
<evidence type="ECO:0000256" key="13">
    <source>
        <dbReference type="PIRNR" id="PIRNR000641"/>
    </source>
</evidence>
<evidence type="ECO:0000256" key="6">
    <source>
        <dbReference type="ARBA" id="ARBA00022777"/>
    </source>
</evidence>
<dbReference type="PROSITE" id="PS50927">
    <property type="entry name" value="BULB_LECTIN"/>
    <property type="match status" value="1"/>
</dbReference>
<feature type="chain" id="PRO_5020336906" description="Receptor-like serine/threonine-protein kinase" evidence="17">
    <location>
        <begin position="28"/>
        <end position="841"/>
    </location>
</feature>
<dbReference type="Gene3D" id="3.50.4.10">
    <property type="entry name" value="Hepatocyte Growth Factor"/>
    <property type="match status" value="1"/>
</dbReference>
<dbReference type="PANTHER" id="PTHR32444">
    <property type="entry name" value="BULB-TYPE LECTIN DOMAIN-CONTAINING PROTEIN"/>
    <property type="match status" value="1"/>
</dbReference>
<feature type="signal peptide" evidence="17">
    <location>
        <begin position="1"/>
        <end position="27"/>
    </location>
</feature>
<feature type="compositionally biased region" description="Basic and acidic residues" evidence="15">
    <location>
        <begin position="479"/>
        <end position="488"/>
    </location>
</feature>
<sequence length="841" mass="94988">MKKSMEGFTKPFFFLYSLFSIITTSKALDTITKTQFITYNNTIVSPSESFEMGFFTPGNSKNWYIAIWYKKIASGTIVWVANRDNPLPNSSGVLKLIDPGILALLNSTNNTVWSTNTSRSTRNPVARLLDSGNLIIQDPNDHNPENFLWQSFDYPCDTLLPGMKIGKNLVTGREWHMSSWKSKDDPAHGDYTYWLDLRGYPQTFFSEGSVVLYRPGPWNGLRFTGTATILIKNPIFKFGMHFEKDEIYFSYDLLNSSVPSIFIVTPNGFLQRRTWINQNKGWVLYANAPTTVNCNSYNLCGAYGSCDVDKSPVCGCLSKFVPKNLKDWNVTNWSGGCVRRTVLDCKNGDGFLKYSGVKLPDTQSSWYNWTMTLGECREVCLKNCSCMAYSSLDIRGGGSGCLLWFDDLVDIRLFNEGGGQDIYIRMASSELDGTVQQAGFNGKRREIVIVTLTLLTGMLLLGLIIMLYIRKNKKKKKKDSQLKIEGRPVHNSKQGSTEKNQKEDMELPLFDFATIASSTNNFSIDNKLGEGGYGPVYKGRLEGGQEIAVKRLSKYSNQGLDEFKNEVICIAKLQHRNLVKLLGYEGGRTLMGWPKRFHIINGIARALLYLHQDSRLRIIHRDLKASNILLDIDMNPKISDFGMARIFGGNETEGNTSRVVGTYGYMSPEYAVDGLFSIKSDVFSFGVIVLEIVSGKRNRGIIHPDHHFNLLGHAWGLYEEGKSMELVDGFVRDSCCLSEVLRSIHVGLLCVQQHPEDRPTMSSVVMMLGSKGELPWPKQPGFFTESTGSSSKTRGILLFIWKLKEVIEIMENMKDKVDEWEDKVDEWKDTWQDKNEDGRNG</sequence>
<dbReference type="SUPFAM" id="SSF51110">
    <property type="entry name" value="alpha-D-mannose-specific plant lectins"/>
    <property type="match status" value="1"/>
</dbReference>
<evidence type="ECO:0000256" key="17">
    <source>
        <dbReference type="SAM" id="SignalP"/>
    </source>
</evidence>
<dbReference type="InterPro" id="IPR001480">
    <property type="entry name" value="Bulb-type_lectin_dom"/>
</dbReference>
<evidence type="ECO:0000313" key="21">
    <source>
        <dbReference type="EMBL" id="THG06477.1"/>
    </source>
</evidence>
<evidence type="ECO:0000256" key="12">
    <source>
        <dbReference type="ARBA" id="ARBA00048679"/>
    </source>
</evidence>
<keyword evidence="16" id="KW-1133">Transmembrane helix</keyword>
<dbReference type="SMART" id="SM00473">
    <property type="entry name" value="PAN_AP"/>
    <property type="match status" value="1"/>
</dbReference>
<dbReference type="GO" id="GO:0005524">
    <property type="term" value="F:ATP binding"/>
    <property type="evidence" value="ECO:0007669"/>
    <property type="project" value="UniProtKB-KW"/>
</dbReference>
<dbReference type="InterPro" id="IPR011009">
    <property type="entry name" value="Kinase-like_dom_sf"/>
</dbReference>
<comment type="catalytic activity">
    <reaction evidence="12 13">
        <text>L-seryl-[protein] + ATP = O-phospho-L-seryl-[protein] + ADP + H(+)</text>
        <dbReference type="Rhea" id="RHEA:17989"/>
        <dbReference type="Rhea" id="RHEA-COMP:9863"/>
        <dbReference type="Rhea" id="RHEA-COMP:11604"/>
        <dbReference type="ChEBI" id="CHEBI:15378"/>
        <dbReference type="ChEBI" id="CHEBI:29999"/>
        <dbReference type="ChEBI" id="CHEBI:30616"/>
        <dbReference type="ChEBI" id="CHEBI:83421"/>
        <dbReference type="ChEBI" id="CHEBI:456216"/>
        <dbReference type="EC" id="2.7.11.1"/>
    </reaction>
</comment>
<keyword evidence="8" id="KW-1015">Disulfide bond</keyword>
<keyword evidence="2" id="KW-0597">Phosphoprotein</keyword>
<dbReference type="InterPro" id="IPR003609">
    <property type="entry name" value="Pan_app"/>
</dbReference>
<dbReference type="GO" id="GO:0106310">
    <property type="term" value="F:protein serine kinase activity"/>
    <property type="evidence" value="ECO:0007669"/>
    <property type="project" value="RHEA"/>
</dbReference>
<comment type="catalytic activity">
    <reaction evidence="11 13">
        <text>L-threonyl-[protein] + ATP = O-phospho-L-threonyl-[protein] + ADP + H(+)</text>
        <dbReference type="Rhea" id="RHEA:46608"/>
        <dbReference type="Rhea" id="RHEA-COMP:11060"/>
        <dbReference type="Rhea" id="RHEA-COMP:11605"/>
        <dbReference type="ChEBI" id="CHEBI:15378"/>
        <dbReference type="ChEBI" id="CHEBI:30013"/>
        <dbReference type="ChEBI" id="CHEBI:30616"/>
        <dbReference type="ChEBI" id="CHEBI:61977"/>
        <dbReference type="ChEBI" id="CHEBI:456216"/>
        <dbReference type="EC" id="2.7.11.1"/>
    </reaction>
</comment>
<dbReference type="SMART" id="SM00108">
    <property type="entry name" value="B_lectin"/>
    <property type="match status" value="1"/>
</dbReference>
<evidence type="ECO:0000256" key="8">
    <source>
        <dbReference type="ARBA" id="ARBA00023157"/>
    </source>
</evidence>
<dbReference type="PROSITE" id="PS50948">
    <property type="entry name" value="PAN"/>
    <property type="match status" value="1"/>
</dbReference>
<dbReference type="STRING" id="542762.A0A4V3WLX6"/>
<dbReference type="Pfam" id="PF07714">
    <property type="entry name" value="PK_Tyr_Ser-Thr"/>
    <property type="match status" value="1"/>
</dbReference>
<feature type="domain" description="Protein kinase" evidence="18">
    <location>
        <begin position="522"/>
        <end position="777"/>
    </location>
</feature>
<accession>A0A4V3WLX6</accession>
<dbReference type="PANTHER" id="PTHR32444:SF183">
    <property type="entry name" value="APPLE DOMAIN-CONTAINING PROTEIN"/>
    <property type="match status" value="1"/>
</dbReference>
<keyword evidence="7 13" id="KW-0067">ATP-binding</keyword>
<evidence type="ECO:0000256" key="16">
    <source>
        <dbReference type="SAM" id="Phobius"/>
    </source>
</evidence>
<evidence type="ECO:0000256" key="10">
    <source>
        <dbReference type="ARBA" id="ARBA00023180"/>
    </source>
</evidence>
<evidence type="ECO:0000259" key="19">
    <source>
        <dbReference type="PROSITE" id="PS50927"/>
    </source>
</evidence>
<comment type="caution">
    <text evidence="21">The sequence shown here is derived from an EMBL/GenBank/DDBJ whole genome shotgun (WGS) entry which is preliminary data.</text>
</comment>
<protein>
    <recommendedName>
        <fullName evidence="13">Receptor-like serine/threonine-protein kinase</fullName>
        <ecNumber evidence="13">2.7.11.1</ecNumber>
    </recommendedName>
</protein>
<dbReference type="Proteomes" id="UP000306102">
    <property type="component" value="Unassembled WGS sequence"/>
</dbReference>
<proteinExistence type="inferred from homology"/>
<evidence type="ECO:0000256" key="9">
    <source>
        <dbReference type="ARBA" id="ARBA00023170"/>
    </source>
</evidence>
<keyword evidence="14" id="KW-0175">Coiled coil</keyword>
<feature type="coiled-coil region" evidence="14">
    <location>
        <begin position="803"/>
        <end position="830"/>
    </location>
</feature>
<gene>
    <name evidence="21" type="ORF">TEA_011804</name>
</gene>
<dbReference type="InterPro" id="IPR008271">
    <property type="entry name" value="Ser/Thr_kinase_AS"/>
</dbReference>
<evidence type="ECO:0000259" key="20">
    <source>
        <dbReference type="PROSITE" id="PS50948"/>
    </source>
</evidence>
<dbReference type="AlphaFoldDB" id="A0A4V3WLX6"/>
<evidence type="ECO:0000256" key="15">
    <source>
        <dbReference type="SAM" id="MobiDB-lite"/>
    </source>
</evidence>
<dbReference type="Pfam" id="PF01453">
    <property type="entry name" value="B_lectin"/>
    <property type="match status" value="1"/>
</dbReference>
<dbReference type="FunFam" id="3.50.4.10:FF:000002">
    <property type="entry name" value="G-type lectin S-receptor-like serine/threonine-protein kinase"/>
    <property type="match status" value="1"/>
</dbReference>
<keyword evidence="22" id="KW-1185">Reference proteome</keyword>
<evidence type="ECO:0000256" key="11">
    <source>
        <dbReference type="ARBA" id="ARBA00047899"/>
    </source>
</evidence>
<dbReference type="InterPro" id="IPR036426">
    <property type="entry name" value="Bulb-type_lectin_dom_sf"/>
</dbReference>
<keyword evidence="3 13" id="KW-0808">Transferase</keyword>
<keyword evidence="1 13" id="KW-0723">Serine/threonine-protein kinase</keyword>
<feature type="transmembrane region" description="Helical" evidence="16">
    <location>
        <begin position="447"/>
        <end position="469"/>
    </location>
</feature>
<dbReference type="InterPro" id="IPR001245">
    <property type="entry name" value="Ser-Thr/Tyr_kinase_cat_dom"/>
</dbReference>
<evidence type="ECO:0000256" key="7">
    <source>
        <dbReference type="ARBA" id="ARBA00022840"/>
    </source>
</evidence>
<dbReference type="Gene3D" id="2.90.10.10">
    <property type="entry name" value="Bulb-type lectin domain"/>
    <property type="match status" value="1"/>
</dbReference>
<evidence type="ECO:0000256" key="2">
    <source>
        <dbReference type="ARBA" id="ARBA00022553"/>
    </source>
</evidence>
<organism evidence="21 22">
    <name type="scientific">Camellia sinensis var. sinensis</name>
    <name type="common">China tea</name>
    <dbReference type="NCBI Taxonomy" id="542762"/>
    <lineage>
        <taxon>Eukaryota</taxon>
        <taxon>Viridiplantae</taxon>
        <taxon>Streptophyta</taxon>
        <taxon>Embryophyta</taxon>
        <taxon>Tracheophyta</taxon>
        <taxon>Spermatophyta</taxon>
        <taxon>Magnoliopsida</taxon>
        <taxon>eudicotyledons</taxon>
        <taxon>Gunneridae</taxon>
        <taxon>Pentapetalae</taxon>
        <taxon>asterids</taxon>
        <taxon>Ericales</taxon>
        <taxon>Theaceae</taxon>
        <taxon>Camellia</taxon>
    </lineage>
</organism>
<dbReference type="Pfam" id="PF00069">
    <property type="entry name" value="Pkinase"/>
    <property type="match status" value="1"/>
</dbReference>
<feature type="region of interest" description="Disordered" evidence="15">
    <location>
        <begin position="479"/>
        <end position="501"/>
    </location>
</feature>
<keyword evidence="4 17" id="KW-0732">Signal</keyword>
<dbReference type="EC" id="2.7.11.1" evidence="13"/>
<feature type="domain" description="Apple" evidence="20">
    <location>
        <begin position="345"/>
        <end position="427"/>
    </location>
</feature>
<reference evidence="21 22" key="1">
    <citation type="journal article" date="2018" name="Proc. Natl. Acad. Sci. U.S.A.">
        <title>Draft genome sequence of Camellia sinensis var. sinensis provides insights into the evolution of the tea genome and tea quality.</title>
        <authorList>
            <person name="Wei C."/>
            <person name="Yang H."/>
            <person name="Wang S."/>
            <person name="Zhao J."/>
            <person name="Liu C."/>
            <person name="Gao L."/>
            <person name="Xia E."/>
            <person name="Lu Y."/>
            <person name="Tai Y."/>
            <person name="She G."/>
            <person name="Sun J."/>
            <person name="Cao H."/>
            <person name="Tong W."/>
            <person name="Gao Q."/>
            <person name="Li Y."/>
            <person name="Deng W."/>
            <person name="Jiang X."/>
            <person name="Wang W."/>
            <person name="Chen Q."/>
            <person name="Zhang S."/>
            <person name="Li H."/>
            <person name="Wu J."/>
            <person name="Wang P."/>
            <person name="Li P."/>
            <person name="Shi C."/>
            <person name="Zheng F."/>
            <person name="Jian J."/>
            <person name="Huang B."/>
            <person name="Shan D."/>
            <person name="Shi M."/>
            <person name="Fang C."/>
            <person name="Yue Y."/>
            <person name="Li F."/>
            <person name="Li D."/>
            <person name="Wei S."/>
            <person name="Han B."/>
            <person name="Jiang C."/>
            <person name="Yin Y."/>
            <person name="Xia T."/>
            <person name="Zhang Z."/>
            <person name="Bennetzen J.L."/>
            <person name="Zhao S."/>
            <person name="Wan X."/>
        </authorList>
    </citation>
    <scope>NUCLEOTIDE SEQUENCE [LARGE SCALE GENOMIC DNA]</scope>
    <source>
        <strain evidence="22">cv. Shuchazao</strain>
        <tissue evidence="21">Leaf</tissue>
    </source>
</reference>
<keyword evidence="9" id="KW-0675">Receptor</keyword>
<evidence type="ECO:0000256" key="14">
    <source>
        <dbReference type="SAM" id="Coils"/>
    </source>
</evidence>
<keyword evidence="16" id="KW-0812">Transmembrane</keyword>
<dbReference type="PROSITE" id="PS50011">
    <property type="entry name" value="PROTEIN_KINASE_DOM"/>
    <property type="match status" value="1"/>
</dbReference>
<dbReference type="CDD" id="cd00028">
    <property type="entry name" value="B_lectin"/>
    <property type="match status" value="1"/>
</dbReference>
<name>A0A4V3WLX6_CAMSN</name>
<keyword evidence="16" id="KW-0472">Membrane</keyword>
<evidence type="ECO:0000313" key="22">
    <source>
        <dbReference type="Proteomes" id="UP000306102"/>
    </source>
</evidence>
<dbReference type="Gene3D" id="1.10.510.10">
    <property type="entry name" value="Transferase(Phosphotransferase) domain 1"/>
    <property type="match status" value="1"/>
</dbReference>
<evidence type="ECO:0000259" key="18">
    <source>
        <dbReference type="PROSITE" id="PS50011"/>
    </source>
</evidence>
<keyword evidence="6 13" id="KW-0418">Kinase</keyword>
<evidence type="ECO:0000256" key="3">
    <source>
        <dbReference type="ARBA" id="ARBA00022679"/>
    </source>
</evidence>
<dbReference type="SUPFAM" id="SSF56112">
    <property type="entry name" value="Protein kinase-like (PK-like)"/>
    <property type="match status" value="1"/>
</dbReference>
<evidence type="ECO:0000256" key="1">
    <source>
        <dbReference type="ARBA" id="ARBA00022527"/>
    </source>
</evidence>
<dbReference type="PIRSF" id="PIRSF000641">
    <property type="entry name" value="SRK"/>
    <property type="match status" value="1"/>
</dbReference>
<dbReference type="Pfam" id="PF00954">
    <property type="entry name" value="S_locus_glycop"/>
    <property type="match status" value="1"/>
</dbReference>
<dbReference type="CDD" id="cd01098">
    <property type="entry name" value="PAN_AP_plant"/>
    <property type="match status" value="1"/>
</dbReference>
<comment type="similarity">
    <text evidence="13">Belongs to the protein kinase superfamily. Ser/Thr protein kinase family.</text>
</comment>
<feature type="domain" description="Bulb-type lectin" evidence="19">
    <location>
        <begin position="28"/>
        <end position="149"/>
    </location>
</feature>
<keyword evidence="10" id="KW-0325">Glycoprotein</keyword>
<dbReference type="InterPro" id="IPR024171">
    <property type="entry name" value="SRK-like_kinase"/>
</dbReference>
<dbReference type="Pfam" id="PF08276">
    <property type="entry name" value="PAN_2"/>
    <property type="match status" value="1"/>
</dbReference>
<dbReference type="GO" id="GO:0004674">
    <property type="term" value="F:protein serine/threonine kinase activity"/>
    <property type="evidence" value="ECO:0007669"/>
    <property type="project" value="UniProtKB-KW"/>
</dbReference>
<dbReference type="EMBL" id="SDRB02010430">
    <property type="protein sequence ID" value="THG06477.1"/>
    <property type="molecule type" value="Genomic_DNA"/>
</dbReference>
<dbReference type="FunFam" id="3.30.200.20:FF:001238">
    <property type="entry name" value="Os08g0179000 protein"/>
    <property type="match status" value="1"/>
</dbReference>
<dbReference type="InterPro" id="IPR000858">
    <property type="entry name" value="S_locus_glycoprot_dom"/>
</dbReference>
<keyword evidence="5 13" id="KW-0547">Nucleotide-binding</keyword>
<dbReference type="SMART" id="SM00220">
    <property type="entry name" value="S_TKc"/>
    <property type="match status" value="1"/>
</dbReference>
<dbReference type="PROSITE" id="PS00108">
    <property type="entry name" value="PROTEIN_KINASE_ST"/>
    <property type="match status" value="1"/>
</dbReference>
<dbReference type="FunFam" id="1.10.510.10:FF:000060">
    <property type="entry name" value="G-type lectin S-receptor-like serine/threonine-protein kinase"/>
    <property type="match status" value="1"/>
</dbReference>
<evidence type="ECO:0000256" key="5">
    <source>
        <dbReference type="ARBA" id="ARBA00022741"/>
    </source>
</evidence>
<dbReference type="FunFam" id="2.90.10.10:FF:000004">
    <property type="entry name" value="G-type lectin S-receptor-like serine/threonine-protein kinase"/>
    <property type="match status" value="1"/>
</dbReference>